<comment type="caution">
    <text evidence="2">The sequence shown here is derived from an EMBL/GenBank/DDBJ whole genome shotgun (WGS) entry which is preliminary data.</text>
</comment>
<dbReference type="Pfam" id="PF13527">
    <property type="entry name" value="Acetyltransf_9"/>
    <property type="match status" value="1"/>
</dbReference>
<dbReference type="InterPro" id="IPR000182">
    <property type="entry name" value="GNAT_dom"/>
</dbReference>
<dbReference type="EMBL" id="WFLM01000003">
    <property type="protein sequence ID" value="KAB8038689.1"/>
    <property type="molecule type" value="Genomic_DNA"/>
</dbReference>
<feature type="domain" description="N-acetyltransferase" evidence="1">
    <location>
        <begin position="9"/>
        <end position="153"/>
    </location>
</feature>
<sequence length="329" mass="38303">MQNGDVKHQIVRDLNFSFNDLEFLTNACFQTKNYLSNFPQVFKEELRDFLFLIKYNNKVASFCSLFPFSFQLNGERISAYCIGSVCTDPKLRKLGLAMKTIQLAEKKAIENAADFIFLFADNNKLYNKLNYISSGKTYLAQISSSLVNKTSLNNYRSLINKCNDIKSENLNLKIITQTNLKELLNIEKSKIWQFIVLNSPFSECILSYLEFCDILKIKNMKMYYITENQEIMGVCFYNKGDDFQNVIHSSYYKDRKYALMLIHNIFEENKEKDILFFPGAFFSNFEDIFEYVYIPSMSIKSLNEKKFPINALDNLCSKNSIFVSSLQGT</sequence>
<dbReference type="PROSITE" id="PS51186">
    <property type="entry name" value="GNAT"/>
    <property type="match status" value="1"/>
</dbReference>
<dbReference type="GO" id="GO:0016747">
    <property type="term" value="F:acyltransferase activity, transferring groups other than amino-acyl groups"/>
    <property type="evidence" value="ECO:0007669"/>
    <property type="project" value="InterPro"/>
</dbReference>
<dbReference type="RefSeq" id="WP_153419919.1">
    <property type="nucleotide sequence ID" value="NZ_WFLM01000003.1"/>
</dbReference>
<evidence type="ECO:0000259" key="1">
    <source>
        <dbReference type="PROSITE" id="PS51186"/>
    </source>
</evidence>
<dbReference type="SUPFAM" id="SSF55729">
    <property type="entry name" value="Acyl-CoA N-acyltransferases (Nat)"/>
    <property type="match status" value="1"/>
</dbReference>
<evidence type="ECO:0000313" key="3">
    <source>
        <dbReference type="Proteomes" id="UP000437748"/>
    </source>
</evidence>
<dbReference type="Gene3D" id="3.40.630.30">
    <property type="match status" value="1"/>
</dbReference>
<organism evidence="2 3">
    <name type="scientific">Silvanigrella paludirubra</name>
    <dbReference type="NCBI Taxonomy" id="2499159"/>
    <lineage>
        <taxon>Bacteria</taxon>
        <taxon>Pseudomonadati</taxon>
        <taxon>Bdellovibrionota</taxon>
        <taxon>Oligoflexia</taxon>
        <taxon>Silvanigrellales</taxon>
        <taxon>Silvanigrellaceae</taxon>
        <taxon>Silvanigrella</taxon>
    </lineage>
</organism>
<dbReference type="OrthoDB" id="5291446at2"/>
<proteinExistence type="predicted"/>
<gene>
    <name evidence="2" type="ORF">GCL60_07445</name>
</gene>
<keyword evidence="2" id="KW-0808">Transferase</keyword>
<accession>A0A6N6VVC4</accession>
<keyword evidence="3" id="KW-1185">Reference proteome</keyword>
<dbReference type="InterPro" id="IPR016181">
    <property type="entry name" value="Acyl_CoA_acyltransferase"/>
</dbReference>
<name>A0A6N6VVC4_9BACT</name>
<reference evidence="2 3" key="1">
    <citation type="submission" date="2019-10" db="EMBL/GenBank/DDBJ databases">
        <title>New species of Slilvanegrellaceae.</title>
        <authorList>
            <person name="Pitt A."/>
            <person name="Hahn M.W."/>
        </authorList>
    </citation>
    <scope>NUCLEOTIDE SEQUENCE [LARGE SCALE GENOMIC DNA]</scope>
    <source>
        <strain evidence="2 3">SP-Ram-0.45-NSY-1</strain>
    </source>
</reference>
<evidence type="ECO:0000313" key="2">
    <source>
        <dbReference type="EMBL" id="KAB8038689.1"/>
    </source>
</evidence>
<dbReference type="Proteomes" id="UP000437748">
    <property type="component" value="Unassembled WGS sequence"/>
</dbReference>
<dbReference type="AlphaFoldDB" id="A0A6N6VVC4"/>
<protein>
    <submittedName>
        <fullName evidence="2">GNAT family N-acetyltransferase</fullName>
    </submittedName>
</protein>
<dbReference type="CDD" id="cd04301">
    <property type="entry name" value="NAT_SF"/>
    <property type="match status" value="1"/>
</dbReference>